<evidence type="ECO:0000313" key="2">
    <source>
        <dbReference type="EMBL" id="WMQ58800.1"/>
    </source>
</evidence>
<feature type="transmembrane region" description="Helical" evidence="1">
    <location>
        <begin position="512"/>
        <end position="532"/>
    </location>
</feature>
<gene>
    <name evidence="2" type="primary">p65</name>
</gene>
<accession>A0AA51RH75</accession>
<keyword evidence="1" id="KW-1133">Transmembrane helix</keyword>
<reference evidence="2" key="1">
    <citation type="submission" date="2023-06" db="EMBL/GenBank/DDBJ databases">
        <authorList>
            <person name="Ramos Gonzalez P.L."/>
            <person name="Rodrigues M."/>
            <person name="Chabi-Jesus C."/>
            <person name="Harakava R."/>
            <person name="Jesus Barbosa C."/>
            <person name="Costa H."/>
            <person name="Freita-Astua J."/>
        </authorList>
    </citation>
    <scope>NUCLEOTIDE SEQUENCE</scope>
    <source>
        <strain evidence="2">DMs01</strain>
    </source>
</reference>
<evidence type="ECO:0000256" key="1">
    <source>
        <dbReference type="SAM" id="Phobius"/>
    </source>
</evidence>
<name>A0AA51RH75_9VIRU</name>
<keyword evidence="1" id="KW-0812">Transmembrane</keyword>
<reference evidence="2" key="2">
    <citation type="submission" date="2023-09" db="EMBL/GenBank/DDBJ databases">
        <title>First detection of hibiscus green spot virus 2 in mainland America.</title>
        <authorList>
            <person name="Ramos-Gonzalez P.L."/>
            <person name="Rodrigues M."/>
            <person name="Chabi-Jesus C."/>
            <person name="Harakava R."/>
            <person name="Jesus Barbosa C."/>
            <person name="Costa H."/>
        </authorList>
    </citation>
    <scope>NUCLEOTIDE SEQUENCE</scope>
    <source>
        <strain evidence="2">DMs01</strain>
    </source>
</reference>
<keyword evidence="1" id="KW-0472">Membrane</keyword>
<feature type="transmembrane region" description="Helical" evidence="1">
    <location>
        <begin position="538"/>
        <end position="554"/>
    </location>
</feature>
<proteinExistence type="predicted"/>
<dbReference type="EMBL" id="OR161047">
    <property type="protein sequence ID" value="WMQ58800.1"/>
    <property type="molecule type" value="Genomic_RNA"/>
</dbReference>
<organism evidence="2">
    <name type="scientific">Higrevirus waimanalo</name>
    <dbReference type="NCBI Taxonomy" id="3047949"/>
    <lineage>
        <taxon>Viruses</taxon>
        <taxon>Riboviria</taxon>
        <taxon>Orthornavirae</taxon>
        <taxon>Kitrinoviricota</taxon>
        <taxon>Alsuviricetes</taxon>
        <taxon>Martellivirales</taxon>
        <taxon>Kitaviridae</taxon>
        <taxon>Higrevirus</taxon>
    </lineage>
</organism>
<sequence length="571" mass="64916">MVLFREDKMLERFCVILVLYFCLGSVVGGVFNICEPVEFDGGVSMKYECDNIFEWVPNKRARPTSIVNVFREAGPCGVNTLFMLVAYGMVAQFRTLARLHPMEFNPDASSVKLSYRTMFPVDSCAQMDLSSFVGVESRGLVVPIDTGAVSGCLMVRGPPDESKMVTIYDLGNFDYAFTKDVDTEVECSIVKYAFTYESEKKIVLMRSAFGSDVVRVAFSLCMDTDSYNGIAGCFSLVRDKGRDAKHLDIYMTPKYTWSKSPFGFESARLSRELAGQMYHSHRGSSASLSVDLPWDSEYFCRYEFWTPYTHFLVMASLDMGETYFLTSRLCSDLIYGTDFGYWKKGISFSCSALKSCKMYTYNYENLFRVCRQLEKLTVPRRLGPMNLLAANLFVNLSFNEFHWGHDSNTVLESDLKLPIEVFAGADSATIRYVSLRRTSDEYCMLYPGAEGRISAVTQVTRLTDPSSGWFVDGIEFIVTVGLEMLVGTIFRILKFLVLMVWKYFVAWLSNCWFVYATLVAEILFVNFCVFVVRLRSSFSSFLFFSFLPIVFYLYDNPYCFGLKLLGALVVA</sequence>
<protein>
    <submittedName>
        <fullName evidence="2">P65</fullName>
    </submittedName>
</protein>